<reference evidence="10 11" key="1">
    <citation type="journal article" date="2018" name="PLoS Genet.">
        <title>Population sequencing reveals clonal diversity and ancestral inbreeding in the grapevine cultivar Chardonnay.</title>
        <authorList>
            <person name="Roach M.J."/>
            <person name="Johnson D.L."/>
            <person name="Bohlmann J."/>
            <person name="van Vuuren H.J."/>
            <person name="Jones S.J."/>
            <person name="Pretorius I.S."/>
            <person name="Schmidt S.A."/>
            <person name="Borneman A.R."/>
        </authorList>
    </citation>
    <scope>NUCLEOTIDE SEQUENCE [LARGE SCALE GENOMIC DNA]</scope>
    <source>
        <strain evidence="11">cv. Chardonnay</strain>
        <tissue evidence="10">Leaf</tissue>
    </source>
</reference>
<feature type="compositionally biased region" description="Low complexity" evidence="6">
    <location>
        <begin position="335"/>
        <end position="360"/>
    </location>
</feature>
<feature type="domain" description="WRC" evidence="9">
    <location>
        <begin position="250"/>
        <end position="294"/>
    </location>
</feature>
<dbReference type="GO" id="GO:0006355">
    <property type="term" value="P:regulation of DNA-templated transcription"/>
    <property type="evidence" value="ECO:0007669"/>
    <property type="project" value="InterPro"/>
</dbReference>
<feature type="compositionally biased region" description="Low complexity" evidence="6">
    <location>
        <begin position="448"/>
        <end position="468"/>
    </location>
</feature>
<keyword evidence="3 5" id="KW-0539">Nucleus</keyword>
<keyword evidence="7" id="KW-0732">Signal</keyword>
<feature type="region of interest" description="Disordered" evidence="6">
    <location>
        <begin position="332"/>
        <end position="371"/>
    </location>
</feature>
<protein>
    <recommendedName>
        <fullName evidence="5">Growth-regulating factor</fullName>
    </recommendedName>
</protein>
<dbReference type="EMBL" id="QGNW01000207">
    <property type="protein sequence ID" value="RVW85165.1"/>
    <property type="molecule type" value="Genomic_DNA"/>
</dbReference>
<feature type="compositionally biased region" description="Basic and acidic residues" evidence="6">
    <location>
        <begin position="435"/>
        <end position="447"/>
    </location>
</feature>
<dbReference type="SMART" id="SM00951">
    <property type="entry name" value="QLQ"/>
    <property type="match status" value="1"/>
</dbReference>
<dbReference type="AlphaFoldDB" id="A0A438HL11"/>
<feature type="domain" description="WRC" evidence="9">
    <location>
        <begin position="566"/>
        <end position="610"/>
    </location>
</feature>
<dbReference type="InterPro" id="IPR031137">
    <property type="entry name" value="GRF"/>
</dbReference>
<evidence type="ECO:0000259" key="9">
    <source>
        <dbReference type="PROSITE" id="PS51667"/>
    </source>
</evidence>
<evidence type="ECO:0000313" key="10">
    <source>
        <dbReference type="EMBL" id="RVW85165.1"/>
    </source>
</evidence>
<comment type="similarity">
    <text evidence="2 5">Belongs to the GRF family.</text>
</comment>
<organism evidence="10 11">
    <name type="scientific">Vitis vinifera</name>
    <name type="common">Grape</name>
    <dbReference type="NCBI Taxonomy" id="29760"/>
    <lineage>
        <taxon>Eukaryota</taxon>
        <taxon>Viridiplantae</taxon>
        <taxon>Streptophyta</taxon>
        <taxon>Embryophyta</taxon>
        <taxon>Tracheophyta</taxon>
        <taxon>Spermatophyta</taxon>
        <taxon>Magnoliopsida</taxon>
        <taxon>eudicotyledons</taxon>
        <taxon>Gunneridae</taxon>
        <taxon>Pentapetalae</taxon>
        <taxon>rosids</taxon>
        <taxon>Vitales</taxon>
        <taxon>Vitaceae</taxon>
        <taxon>Viteae</taxon>
        <taxon>Vitis</taxon>
    </lineage>
</organism>
<evidence type="ECO:0000256" key="3">
    <source>
        <dbReference type="ARBA" id="ARBA00023242"/>
    </source>
</evidence>
<comment type="caution">
    <text evidence="4">Lacks conserved residue(s) required for the propagation of feature annotation.</text>
</comment>
<dbReference type="Pfam" id="PF08880">
    <property type="entry name" value="QLQ"/>
    <property type="match status" value="1"/>
</dbReference>
<evidence type="ECO:0000256" key="1">
    <source>
        <dbReference type="ARBA" id="ARBA00004123"/>
    </source>
</evidence>
<dbReference type="Proteomes" id="UP000288805">
    <property type="component" value="Unassembled WGS sequence"/>
</dbReference>
<name>A0A438HL11_VITVI</name>
<dbReference type="PROSITE" id="PS51667">
    <property type="entry name" value="WRC"/>
    <property type="match status" value="2"/>
</dbReference>
<evidence type="ECO:0000259" key="8">
    <source>
        <dbReference type="PROSITE" id="PS51666"/>
    </source>
</evidence>
<dbReference type="GO" id="GO:0006351">
    <property type="term" value="P:DNA-templated transcription"/>
    <property type="evidence" value="ECO:0007669"/>
    <property type="project" value="UniProtKB-UniRule"/>
</dbReference>
<dbReference type="InterPro" id="IPR014977">
    <property type="entry name" value="WRC_dom"/>
</dbReference>
<dbReference type="PANTHER" id="PTHR31602:SF81">
    <property type="entry name" value="GROWTH-REGULATING FACTOR 9"/>
    <property type="match status" value="1"/>
</dbReference>
<comment type="function">
    <text evidence="5">Transcription activator.</text>
</comment>
<evidence type="ECO:0000256" key="7">
    <source>
        <dbReference type="SAM" id="SignalP"/>
    </source>
</evidence>
<dbReference type="PROSITE" id="PS51666">
    <property type="entry name" value="QLQ"/>
    <property type="match status" value="1"/>
</dbReference>
<accession>A0A438HL11</accession>
<feature type="chain" id="PRO_5019134081" description="Growth-regulating factor" evidence="7">
    <location>
        <begin position="20"/>
        <end position="654"/>
    </location>
</feature>
<comment type="subcellular location">
    <subcellularLocation>
        <location evidence="1 5">Nucleus</location>
    </subcellularLocation>
</comment>
<proteinExistence type="inferred from homology"/>
<sequence>MMGLSWLIELQLIELECSAGPKPDRSSLADLLQNWNMRIIVQHKSAGLVWKVWAGARRKHCPTEPQHGFRLGLGFIFGPTRQREALNRGCNPLSLSLKRILSFYKTTVALVFSLFLRPMREWRHNRFGVLLLETRVLYFGSPWVLIVWTSWDTASPSIKLGLGIGVGSGQSTVIKQGKSGFTPAQLRELEQQSLISKYMVAGLPVPVHLVLPIWKSVASSFGSTDGGIYKQYPSFIGFSPQGFDYRNVMDPEPGRCRRTDGKKWRCSKDVVPDQKYCERHMHRGRQRSRKPVEAPAIASHVTRPTFNSSMESENSKTDLTIAVPLSLQLMAPSSNNTSTGNNTATTTTTTNNNNNQRETNFSGNKQTSATTAAAISDKERNYFNGNKNFNTTSLALAAITKNESSDNANDSKDFTTIMNMAVSTTSNNNSKRKRTDNMDEENGRNRASDNINRSRNNGNDNNVGSNVSPGLDFSPKSVLQVNMFFSISSWLSFPEMIGHGMLKGSMYAISAALSLNFVCKSRLSVANRSLLFPVPPTTSWDIQIFLSDVVFMGCSSSCFDYRNYAEPEPGRCRRTDGKKWRCSRDVVPDQKYCVRHMHRGAKKHVGVSQSVAVSAAIHTVAVCAGRSLQLRHPSMLMARVHRSHFSWLYLKALE</sequence>
<feature type="signal peptide" evidence="7">
    <location>
        <begin position="1"/>
        <end position="19"/>
    </location>
</feature>
<evidence type="ECO:0000256" key="2">
    <source>
        <dbReference type="ARBA" id="ARBA00008122"/>
    </source>
</evidence>
<comment type="caution">
    <text evidence="10">The sequence shown here is derived from an EMBL/GenBank/DDBJ whole genome shotgun (WGS) entry which is preliminary data.</text>
</comment>
<keyword evidence="5" id="KW-0804">Transcription</keyword>
<dbReference type="PANTHER" id="PTHR31602">
    <property type="entry name" value="GROWTH-REGULATING FACTOR 5"/>
    <property type="match status" value="1"/>
</dbReference>
<dbReference type="OrthoDB" id="1103109at2759"/>
<comment type="domain">
    <text evidence="5">The QLQ domain and WRC domain may be involved in protein-protein interaction and DNA-binding, respectively.</text>
</comment>
<evidence type="ECO:0000256" key="4">
    <source>
        <dbReference type="PROSITE-ProRule" id="PRU01002"/>
    </source>
</evidence>
<dbReference type="GO" id="GO:0005634">
    <property type="term" value="C:nucleus"/>
    <property type="evidence" value="ECO:0007669"/>
    <property type="project" value="UniProtKB-SubCell"/>
</dbReference>
<dbReference type="GO" id="GO:0099402">
    <property type="term" value="P:plant organ development"/>
    <property type="evidence" value="ECO:0007669"/>
    <property type="project" value="UniProtKB-ARBA"/>
</dbReference>
<evidence type="ECO:0000256" key="6">
    <source>
        <dbReference type="SAM" id="MobiDB-lite"/>
    </source>
</evidence>
<feature type="compositionally biased region" description="Polar residues" evidence="6">
    <location>
        <begin position="361"/>
        <end position="371"/>
    </location>
</feature>
<evidence type="ECO:0000256" key="5">
    <source>
        <dbReference type="RuleBase" id="RU367127"/>
    </source>
</evidence>
<dbReference type="Pfam" id="PF08879">
    <property type="entry name" value="WRC"/>
    <property type="match status" value="2"/>
</dbReference>
<keyword evidence="5" id="KW-0010">Activator</keyword>
<dbReference type="GO" id="GO:0005524">
    <property type="term" value="F:ATP binding"/>
    <property type="evidence" value="ECO:0007669"/>
    <property type="project" value="UniProtKB-UniRule"/>
</dbReference>
<feature type="region of interest" description="Disordered" evidence="6">
    <location>
        <begin position="422"/>
        <end position="468"/>
    </location>
</feature>
<dbReference type="InterPro" id="IPR014978">
    <property type="entry name" value="Gln-Leu-Gln_QLQ"/>
</dbReference>
<gene>
    <name evidence="10" type="primary">GRF12_2</name>
    <name evidence="10" type="ORF">CK203_032838</name>
</gene>
<feature type="domain" description="QLQ" evidence="8">
    <location>
        <begin position="180"/>
        <end position="215"/>
    </location>
</feature>
<keyword evidence="5" id="KW-0805">Transcription regulation</keyword>
<evidence type="ECO:0000313" key="11">
    <source>
        <dbReference type="Proteomes" id="UP000288805"/>
    </source>
</evidence>